<dbReference type="InterPro" id="IPR050708">
    <property type="entry name" value="T6SS_VgrG/RHS"/>
</dbReference>
<dbReference type="InterPro" id="IPR056823">
    <property type="entry name" value="TEN-like_YD-shell"/>
</dbReference>
<dbReference type="InterPro" id="IPR001826">
    <property type="entry name" value="RHS"/>
</dbReference>
<dbReference type="InterPro" id="IPR006530">
    <property type="entry name" value="YD"/>
</dbReference>
<keyword evidence="3" id="KW-0472">Membrane</keyword>
<dbReference type="InterPro" id="IPR022385">
    <property type="entry name" value="Rhs_assc_core"/>
</dbReference>
<keyword evidence="3" id="KW-0812">Transmembrane</keyword>
<feature type="region of interest" description="Disordered" evidence="2">
    <location>
        <begin position="1"/>
        <end position="22"/>
    </location>
</feature>
<name>A0A2R7UF98_PSEDL</name>
<dbReference type="CDD" id="cd20743">
    <property type="entry name" value="FIX_RhsA-like"/>
    <property type="match status" value="1"/>
</dbReference>
<evidence type="ECO:0000313" key="8">
    <source>
        <dbReference type="Proteomes" id="UP000244874"/>
    </source>
</evidence>
<evidence type="ECO:0000259" key="5">
    <source>
        <dbReference type="Pfam" id="PF20148"/>
    </source>
</evidence>
<dbReference type="PANTHER" id="PTHR32305">
    <property type="match status" value="1"/>
</dbReference>
<gene>
    <name evidence="7" type="ORF">DBB42_22290</name>
</gene>
<protein>
    <submittedName>
        <fullName evidence="7">Rhs family protein</fullName>
    </submittedName>
</protein>
<feature type="region of interest" description="Disordered" evidence="2">
    <location>
        <begin position="1096"/>
        <end position="1116"/>
    </location>
</feature>
<reference evidence="7 8" key="1">
    <citation type="submission" date="2018-04" db="EMBL/GenBank/DDBJ databases">
        <authorList>
            <person name="Go L.Y."/>
            <person name="Mitchell J.A."/>
        </authorList>
    </citation>
    <scope>NUCLEOTIDE SEQUENCE [LARGE SCALE GENOMIC DNA]</scope>
    <source>
        <strain evidence="7 8">KCJK7865</strain>
    </source>
</reference>
<feature type="domain" description="RHS protein conserved region" evidence="4">
    <location>
        <begin position="1293"/>
        <end position="1322"/>
    </location>
</feature>
<evidence type="ECO:0000259" key="4">
    <source>
        <dbReference type="Pfam" id="PF03527"/>
    </source>
</evidence>
<keyword evidence="1" id="KW-0677">Repeat</keyword>
<feature type="transmembrane region" description="Helical" evidence="3">
    <location>
        <begin position="194"/>
        <end position="210"/>
    </location>
</feature>
<dbReference type="Pfam" id="PF20148">
    <property type="entry name" value="DUF6531"/>
    <property type="match status" value="1"/>
</dbReference>
<dbReference type="PANTHER" id="PTHR32305:SF15">
    <property type="entry name" value="PROTEIN RHSA-RELATED"/>
    <property type="match status" value="1"/>
</dbReference>
<comment type="caution">
    <text evidence="7">The sequence shown here is derived from an EMBL/GenBank/DDBJ whole genome shotgun (WGS) entry which is preliminary data.</text>
</comment>
<dbReference type="Pfam" id="PF03527">
    <property type="entry name" value="RHS"/>
    <property type="match status" value="1"/>
</dbReference>
<dbReference type="EMBL" id="QANO01000165">
    <property type="protein sequence ID" value="PTU50042.1"/>
    <property type="molecule type" value="Genomic_DNA"/>
</dbReference>
<feature type="compositionally biased region" description="Basic and acidic residues" evidence="2">
    <location>
        <begin position="298"/>
        <end position="308"/>
    </location>
</feature>
<feature type="compositionally biased region" description="Polar residues" evidence="2">
    <location>
        <begin position="9"/>
        <end position="20"/>
    </location>
</feature>
<dbReference type="SUPFAM" id="SSF69304">
    <property type="entry name" value="Tricorn protease N-terminal domain"/>
    <property type="match status" value="1"/>
</dbReference>
<proteinExistence type="predicted"/>
<sequence>MTVPARAPQQATGPTNTASVNDIEAGKEKLDQWIRKMTGGAIGWTAVNAAGSVIPGVGTVFAAVDAIGDLLTLIDGNHDDFLTWVSFGINVVGLVSFPGVGPARLAIRTTLSAVRRDGIAMISDALLSALEKNLNDKTRGSLEAFAQAIESRLNELLTKIAAEIKKACTSFAQMLRGVASDQGQKALAKKTKQASIFFGPVAAIAANFLIEDRLLSSNTCQQLLNAANLADQIGRNASAKILGMADAGKVGSIGYLVMSLANALRNRKRRRPIAATSHSNKPSQAQHTQQQNGLTTRGTERPAVKDPNCRNLAAAGTGANISFATGSESFTHTDFSLPGCFPIEWARTYRSSLDALDTGPFGARWITPYTIFVECTDDGGLAYRDSDGRSHRYPDPDVGKYHYDAVEDVLLIRASESELVVARGHDTQEHFQRQGAKYRLTAIQYRNGARLNLHYEHIHNDNPLLSDLLTYQDDRQQHHLHLGYGENGLICSVWLMVDGLAQRQLAIYEQNNAGDLINAHDENGAQWHYAYHRHLVTRYTDRTGRGFNLEWDGDGPGAKAIREWGDDGSFETRLEWDKNIRLTYVTNAQKQETWYYYDILGFTYRIVHPDGNEEWFYRDDAKNVIQHIHTDGSSEQFAYDERGNLLQHTRADGSSVHHAYDDLSQCFKTRDAEGGLWKYDYDQRGNIIETQDPLENKTLYTYNSDNLPVAITDANGGEKKLAYNPDGQLTSYTDCSGKTTQWKYNALGQLAKLINAAGDVTEYQYEAGQLVLLIHPDKTTERFERDAEGRLLSHTDALYRRTRWTYNEAGLIHQRHNANDTTLTYHWNKLGQLVRLRNENNSEASFKYDPVGRLLKETGFDKETTHYLYDNGSNLPTRRVDGDRTTHFEYDPMGRLIQRKAARRGGDKWEVETFAYDGNGNLLAANNKACRLQWFYDAAGNNTREHQWLDYLVKPQVAVFRHEYDTLNQRIATTRPDGHRVSWLTYGSGHLLALKLDDQELISYERDDLHREIGRVQGNGLVQRQTWSPNGQLLGQTLVRQGESRRIAARSYRYDEAGQLCHIDDLNRGDLHYRYDPVGRLLEASRNHEKETFAFDPASNLLDPEAPPNPNPHSPHKLMDNVLRSYCGTQYRYDERGNLQERIENGKTGKFTWDLYDRLRRYEDERLVVEFGYDALGRRVYKDSRSKYRKRIQAGPVWNENARRALDEKLGCDLTLFIWDGDTLAFEQRGRDGKGRTTHYVFEPGTFVPVAQGVMNHIEEMLHQPSYGFPYDIDRDLVWQEKPTPKPFDTVGWYQCDHLGTPMEVTSVEGHVAWHGIYSAFGSGSTYNINTNSLPANNNLRFQGQYSDLETNLHYNRHRFYSPQTGRFCEKDPIGLLGGLNLYLYAANPISWVDPLGLKPCPEDCNKILSEAGVDIDTHANLSTDAKHKGSLYESHHIYQQAALLDNKTKQPLINGYTSGNAIAIRLVGKNPDRSRTGTPHYKATLSQNSASSAGLLGSETVVAFNALRAAGLSAPVAKCATLKARGQLSHLGAHAGTPTLTPRSRRK</sequence>
<dbReference type="Pfam" id="PF05593">
    <property type="entry name" value="RHS_repeat"/>
    <property type="match status" value="2"/>
</dbReference>
<feature type="compositionally biased region" description="Polar residues" evidence="2">
    <location>
        <begin position="276"/>
        <end position="297"/>
    </location>
</feature>
<feature type="transmembrane region" description="Helical" evidence="3">
    <location>
        <begin position="41"/>
        <end position="64"/>
    </location>
</feature>
<evidence type="ECO:0000256" key="3">
    <source>
        <dbReference type="SAM" id="Phobius"/>
    </source>
</evidence>
<dbReference type="Proteomes" id="UP000244874">
    <property type="component" value="Unassembled WGS sequence"/>
</dbReference>
<feature type="transmembrane region" description="Helical" evidence="3">
    <location>
        <begin position="84"/>
        <end position="107"/>
    </location>
</feature>
<feature type="domain" description="DUF6531" evidence="5">
    <location>
        <begin position="320"/>
        <end position="393"/>
    </location>
</feature>
<dbReference type="RefSeq" id="WP_108481459.1">
    <property type="nucleotide sequence ID" value="NZ_QANO01000165.1"/>
</dbReference>
<keyword evidence="3" id="KW-1133">Transmembrane helix</keyword>
<feature type="domain" description="Teneurin-like YD-shell" evidence="6">
    <location>
        <begin position="1046"/>
        <end position="1186"/>
    </location>
</feature>
<dbReference type="Pfam" id="PF25023">
    <property type="entry name" value="TEN_YD-shell"/>
    <property type="match status" value="2"/>
</dbReference>
<dbReference type="InterPro" id="IPR045351">
    <property type="entry name" value="DUF6531"/>
</dbReference>
<evidence type="ECO:0000256" key="1">
    <source>
        <dbReference type="ARBA" id="ARBA00022737"/>
    </source>
</evidence>
<dbReference type="InterPro" id="IPR031325">
    <property type="entry name" value="RHS_repeat"/>
</dbReference>
<evidence type="ECO:0000259" key="6">
    <source>
        <dbReference type="Pfam" id="PF25023"/>
    </source>
</evidence>
<feature type="domain" description="Teneurin-like YD-shell" evidence="6">
    <location>
        <begin position="738"/>
        <end position="871"/>
    </location>
</feature>
<dbReference type="NCBIfam" id="TIGR01643">
    <property type="entry name" value="YD_repeat_2x"/>
    <property type="match status" value="5"/>
</dbReference>
<organism evidence="7 8">
    <name type="scientific">Pseudomonas plecoglossicida</name>
    <dbReference type="NCBI Taxonomy" id="70775"/>
    <lineage>
        <taxon>Bacteria</taxon>
        <taxon>Pseudomonadati</taxon>
        <taxon>Pseudomonadota</taxon>
        <taxon>Gammaproteobacteria</taxon>
        <taxon>Pseudomonadales</taxon>
        <taxon>Pseudomonadaceae</taxon>
        <taxon>Pseudomonas</taxon>
    </lineage>
</organism>
<dbReference type="PRINTS" id="PR00394">
    <property type="entry name" value="RHSPROTEIN"/>
</dbReference>
<feature type="region of interest" description="Disordered" evidence="2">
    <location>
        <begin position="269"/>
        <end position="309"/>
    </location>
</feature>
<dbReference type="Gene3D" id="2.180.10.10">
    <property type="entry name" value="RHS repeat-associated core"/>
    <property type="match status" value="2"/>
</dbReference>
<evidence type="ECO:0000313" key="7">
    <source>
        <dbReference type="EMBL" id="PTU50042.1"/>
    </source>
</evidence>
<evidence type="ECO:0000256" key="2">
    <source>
        <dbReference type="SAM" id="MobiDB-lite"/>
    </source>
</evidence>
<accession>A0A2R7UF98</accession>
<dbReference type="NCBIfam" id="TIGR03696">
    <property type="entry name" value="Rhs_assc_core"/>
    <property type="match status" value="1"/>
</dbReference>